<name>A0A8S5RFX7_9VIRU</name>
<sequence>MEIYNYGTSSFIIKDIKVNTFLVWKYNHQNRHLVDNVHLYDYWGNIQLMSDNDLIFKTGNSNVRRNLAKYDCLTAYSRSLHGSHDAPDIHFGKNTAFQPGHYASIDDFDLKEYMSRHYPSESQKIPGKCQSDIS</sequence>
<reference evidence="1" key="1">
    <citation type="journal article" date="2021" name="Proc. Natl. Acad. Sci. U.S.A.">
        <title>A Catalog of Tens of Thousands of Viruses from Human Metagenomes Reveals Hidden Associations with Chronic Diseases.</title>
        <authorList>
            <person name="Tisza M.J."/>
            <person name="Buck C.B."/>
        </authorList>
    </citation>
    <scope>NUCLEOTIDE SEQUENCE</scope>
    <source>
        <strain evidence="1">Ct5rm7</strain>
    </source>
</reference>
<evidence type="ECO:0000313" key="1">
    <source>
        <dbReference type="EMBL" id="DAE30271.1"/>
    </source>
</evidence>
<organism evidence="1">
    <name type="scientific">virus sp. ct5rm7</name>
    <dbReference type="NCBI Taxonomy" id="2827298"/>
    <lineage>
        <taxon>Viruses</taxon>
    </lineage>
</organism>
<protein>
    <submittedName>
        <fullName evidence="1">Uncharacterized protein</fullName>
    </submittedName>
</protein>
<proteinExistence type="predicted"/>
<accession>A0A8S5RFX7</accession>
<dbReference type="EMBL" id="BK059103">
    <property type="protein sequence ID" value="DAE30271.1"/>
    <property type="molecule type" value="Genomic_DNA"/>
</dbReference>